<dbReference type="EMBL" id="BTGU01000090">
    <property type="protein sequence ID" value="GMN59662.1"/>
    <property type="molecule type" value="Genomic_DNA"/>
</dbReference>
<reference evidence="1" key="1">
    <citation type="submission" date="2023-07" db="EMBL/GenBank/DDBJ databases">
        <title>draft genome sequence of fig (Ficus carica).</title>
        <authorList>
            <person name="Takahashi T."/>
            <person name="Nishimura K."/>
        </authorList>
    </citation>
    <scope>NUCLEOTIDE SEQUENCE</scope>
</reference>
<evidence type="ECO:0000313" key="2">
    <source>
        <dbReference type="Proteomes" id="UP001187192"/>
    </source>
</evidence>
<evidence type="ECO:0000313" key="1">
    <source>
        <dbReference type="EMBL" id="GMN59662.1"/>
    </source>
</evidence>
<comment type="caution">
    <text evidence="1">The sequence shown here is derived from an EMBL/GenBank/DDBJ whole genome shotgun (WGS) entry which is preliminary data.</text>
</comment>
<accession>A0AA88J1Z0</accession>
<protein>
    <submittedName>
        <fullName evidence="1">Uncharacterized protein</fullName>
    </submittedName>
</protein>
<gene>
    <name evidence="1" type="ORF">TIFTF001_028757</name>
</gene>
<dbReference type="AlphaFoldDB" id="A0AA88J1Z0"/>
<dbReference type="Proteomes" id="UP001187192">
    <property type="component" value="Unassembled WGS sequence"/>
</dbReference>
<sequence length="81" mass="8779">MLGLHTAQPVQAGVSRGSPMRNAGRKCMCCCFPSRGCGVRAVRTLQEVYVQLAMHAHMCAATLTLCTVVQLQPCMAQKWAI</sequence>
<proteinExistence type="predicted"/>
<organism evidence="1 2">
    <name type="scientific">Ficus carica</name>
    <name type="common">Common fig</name>
    <dbReference type="NCBI Taxonomy" id="3494"/>
    <lineage>
        <taxon>Eukaryota</taxon>
        <taxon>Viridiplantae</taxon>
        <taxon>Streptophyta</taxon>
        <taxon>Embryophyta</taxon>
        <taxon>Tracheophyta</taxon>
        <taxon>Spermatophyta</taxon>
        <taxon>Magnoliopsida</taxon>
        <taxon>eudicotyledons</taxon>
        <taxon>Gunneridae</taxon>
        <taxon>Pentapetalae</taxon>
        <taxon>rosids</taxon>
        <taxon>fabids</taxon>
        <taxon>Rosales</taxon>
        <taxon>Moraceae</taxon>
        <taxon>Ficeae</taxon>
        <taxon>Ficus</taxon>
    </lineage>
</organism>
<name>A0AA88J1Z0_FICCA</name>
<keyword evidence="2" id="KW-1185">Reference proteome</keyword>